<dbReference type="InterPro" id="IPR013601">
    <property type="entry name" value="FAE1_typ3_polyketide_synth"/>
</dbReference>
<keyword evidence="1" id="KW-0808">Transferase</keyword>
<dbReference type="GO" id="GO:0006633">
    <property type="term" value="P:fatty acid biosynthetic process"/>
    <property type="evidence" value="ECO:0007669"/>
    <property type="project" value="InterPro"/>
</dbReference>
<name>A0A8T0H9X7_CERPU</name>
<reference evidence="5" key="1">
    <citation type="submission" date="2020-06" db="EMBL/GenBank/DDBJ databases">
        <title>WGS assembly of Ceratodon purpureus strain R40.</title>
        <authorList>
            <person name="Carey S.B."/>
            <person name="Jenkins J."/>
            <person name="Shu S."/>
            <person name="Lovell J.T."/>
            <person name="Sreedasyam A."/>
            <person name="Maumus F."/>
            <person name="Tiley G.P."/>
            <person name="Fernandez-Pozo N."/>
            <person name="Barry K."/>
            <person name="Chen C."/>
            <person name="Wang M."/>
            <person name="Lipzen A."/>
            <person name="Daum C."/>
            <person name="Saski C.A."/>
            <person name="Payton A.C."/>
            <person name="Mcbreen J.C."/>
            <person name="Conrad R.E."/>
            <person name="Kollar L.M."/>
            <person name="Olsson S."/>
            <person name="Huttunen S."/>
            <person name="Landis J.B."/>
            <person name="Wickett N.J."/>
            <person name="Johnson M.G."/>
            <person name="Rensing S.A."/>
            <person name="Grimwood J."/>
            <person name="Schmutz J."/>
            <person name="Mcdaniel S.F."/>
        </authorList>
    </citation>
    <scope>NUCLEOTIDE SEQUENCE</scope>
    <source>
        <strain evidence="5">R40</strain>
    </source>
</reference>
<keyword evidence="1" id="KW-0012">Acyltransferase</keyword>
<keyword evidence="2" id="KW-0472">Membrane</keyword>
<keyword evidence="6" id="KW-1185">Reference proteome</keyword>
<protein>
    <recommendedName>
        <fullName evidence="7">3-ketoacyl-CoA synthase</fullName>
    </recommendedName>
</protein>
<dbReference type="AlphaFoldDB" id="A0A8T0H9X7"/>
<keyword evidence="2" id="KW-0812">Transmembrane</keyword>
<evidence type="ECO:0000259" key="4">
    <source>
        <dbReference type="Pfam" id="PF08392"/>
    </source>
</evidence>
<accession>A0A8T0H9X7</accession>
<feature type="domain" description="Chalcone/stilbene synthase C-terminal" evidence="3">
    <location>
        <begin position="436"/>
        <end position="512"/>
    </location>
</feature>
<dbReference type="PANTHER" id="PTHR31561">
    <property type="entry name" value="3-KETOACYL-COA SYNTHASE"/>
    <property type="match status" value="1"/>
</dbReference>
<dbReference type="SUPFAM" id="SSF53901">
    <property type="entry name" value="Thiolase-like"/>
    <property type="match status" value="2"/>
</dbReference>
<evidence type="ECO:0000313" key="6">
    <source>
        <dbReference type="Proteomes" id="UP000822688"/>
    </source>
</evidence>
<dbReference type="InterPro" id="IPR016039">
    <property type="entry name" value="Thiolase-like"/>
</dbReference>
<dbReference type="InterPro" id="IPR012328">
    <property type="entry name" value="Chalcone/stilbene_synt_C"/>
</dbReference>
<comment type="caution">
    <text evidence="5">The sequence shown here is derived from an EMBL/GenBank/DDBJ whole genome shotgun (WGS) entry which is preliminary data.</text>
</comment>
<sequence length="551" mass="60170">MGVKSCCLPGAGELGIGKGAAACHAAGCSVKLQADVNFDSLSMVRQTMNGALGPRLVSFKGFISPARELNPKAFLPLLLMAALGQAASFVVQYGPALVAFLTTHVNLMYFYSSAAMVMVFLALLKLWYSFGNPTIYLVDYACFKPSDECKMTSETFLDLAAKSKFFSEKSLDFQRKILTNSGLGPETYVPLSMHSEPTDLTHATCMKEIQESLFSAVGQLMVKTGVKAHDIGVLVVNCSTFCPIPSMSAMVVNHFGLREDIETFHLGGMGCSAGVLGISLAKDMLKVHKETYAIVVSTEAISGLQGYTGSDRSMMVGNCIFRWGASAVLLSNKSSEKKRAKYSLLHLVRTHKGASDKSFQCVKSFQDAEGIIGVSLSRELMEMAGDALKSNITTLAPKILPITEKLKFATNFIARKFLHMKYKPYTPDFQTAIDHFCIHPGGKAVLDGIEKNLQLSSYHMEPARMSLYRFGNTSSSAIWYELAYMEAKNRVRKGDIVWQIALGSGIKCNSAIWKSLRDDQVGHSANPWLDCVHRYPVSLLPTPQSARPSAN</sequence>
<dbReference type="InterPro" id="IPR012392">
    <property type="entry name" value="3-ktacl-CoA_syn"/>
</dbReference>
<dbReference type="EMBL" id="CM026428">
    <property type="protein sequence ID" value="KAG0567154.1"/>
    <property type="molecule type" value="Genomic_DNA"/>
</dbReference>
<dbReference type="Pfam" id="PF02797">
    <property type="entry name" value="Chal_sti_synt_C"/>
    <property type="match status" value="1"/>
</dbReference>
<evidence type="ECO:0000259" key="3">
    <source>
        <dbReference type="Pfam" id="PF02797"/>
    </source>
</evidence>
<dbReference type="Proteomes" id="UP000822688">
    <property type="component" value="Chromosome 7"/>
</dbReference>
<evidence type="ECO:0000256" key="2">
    <source>
        <dbReference type="SAM" id="Phobius"/>
    </source>
</evidence>
<dbReference type="CDD" id="cd00831">
    <property type="entry name" value="CHS_like"/>
    <property type="match status" value="1"/>
</dbReference>
<gene>
    <name evidence="5" type="ORF">KC19_7G115200</name>
</gene>
<dbReference type="Gene3D" id="3.40.47.10">
    <property type="match status" value="1"/>
</dbReference>
<dbReference type="GO" id="GO:0016747">
    <property type="term" value="F:acyltransferase activity, transferring groups other than amino-acyl groups"/>
    <property type="evidence" value="ECO:0007669"/>
    <property type="project" value="InterPro"/>
</dbReference>
<feature type="domain" description="FAE" evidence="4">
    <location>
        <begin position="134"/>
        <end position="416"/>
    </location>
</feature>
<evidence type="ECO:0008006" key="7">
    <source>
        <dbReference type="Google" id="ProtNLM"/>
    </source>
</evidence>
<evidence type="ECO:0000313" key="5">
    <source>
        <dbReference type="EMBL" id="KAG0567154.1"/>
    </source>
</evidence>
<evidence type="ECO:0000256" key="1">
    <source>
        <dbReference type="ARBA" id="ARBA00023315"/>
    </source>
</evidence>
<proteinExistence type="predicted"/>
<feature type="transmembrane region" description="Helical" evidence="2">
    <location>
        <begin position="77"/>
        <end position="102"/>
    </location>
</feature>
<feature type="transmembrane region" description="Helical" evidence="2">
    <location>
        <begin position="108"/>
        <end position="128"/>
    </location>
</feature>
<dbReference type="GO" id="GO:0016020">
    <property type="term" value="C:membrane"/>
    <property type="evidence" value="ECO:0007669"/>
    <property type="project" value="InterPro"/>
</dbReference>
<keyword evidence="2" id="KW-1133">Transmembrane helix</keyword>
<organism evidence="5 6">
    <name type="scientific">Ceratodon purpureus</name>
    <name type="common">Fire moss</name>
    <name type="synonym">Dicranum purpureum</name>
    <dbReference type="NCBI Taxonomy" id="3225"/>
    <lineage>
        <taxon>Eukaryota</taxon>
        <taxon>Viridiplantae</taxon>
        <taxon>Streptophyta</taxon>
        <taxon>Embryophyta</taxon>
        <taxon>Bryophyta</taxon>
        <taxon>Bryophytina</taxon>
        <taxon>Bryopsida</taxon>
        <taxon>Dicranidae</taxon>
        <taxon>Pseudoditrichales</taxon>
        <taxon>Ditrichaceae</taxon>
        <taxon>Ceratodon</taxon>
    </lineage>
</organism>
<dbReference type="Pfam" id="PF08392">
    <property type="entry name" value="FAE1_CUT1_RppA"/>
    <property type="match status" value="1"/>
</dbReference>